<feature type="binding site" evidence="9">
    <location>
        <begin position="41"/>
        <end position="42"/>
    </location>
    <ligand>
        <name>substrate</name>
    </ligand>
</feature>
<evidence type="ECO:0000259" key="10">
    <source>
        <dbReference type="Pfam" id="PF00696"/>
    </source>
</evidence>
<feature type="binding site" evidence="9">
    <location>
        <position position="157"/>
    </location>
    <ligand>
        <name>substrate</name>
    </ligand>
</feature>
<keyword evidence="5 9" id="KW-0547">Nucleotide-binding</keyword>
<dbReference type="NCBIfam" id="TIGR00761">
    <property type="entry name" value="argB"/>
    <property type="match status" value="1"/>
</dbReference>
<keyword evidence="4 9" id="KW-0808">Transferase</keyword>
<comment type="subcellular location">
    <subcellularLocation>
        <location evidence="9">Cytoplasm</location>
    </subcellularLocation>
</comment>
<dbReference type="FunFam" id="3.40.1160.10:FF:000004">
    <property type="entry name" value="Acetylglutamate kinase"/>
    <property type="match status" value="1"/>
</dbReference>
<name>A0A9W5X4C7_9BACI</name>
<dbReference type="SUPFAM" id="SSF53633">
    <property type="entry name" value="Carbamate kinase-like"/>
    <property type="match status" value="1"/>
</dbReference>
<dbReference type="Pfam" id="PF00696">
    <property type="entry name" value="AA_kinase"/>
    <property type="match status" value="1"/>
</dbReference>
<dbReference type="Gene3D" id="3.40.1160.10">
    <property type="entry name" value="Acetylglutamate kinase-like"/>
    <property type="match status" value="1"/>
</dbReference>
<comment type="catalytic activity">
    <reaction evidence="8 9">
        <text>N-acetyl-L-glutamate + ATP = N-acetyl-L-glutamyl 5-phosphate + ADP</text>
        <dbReference type="Rhea" id="RHEA:14629"/>
        <dbReference type="ChEBI" id="CHEBI:30616"/>
        <dbReference type="ChEBI" id="CHEBI:44337"/>
        <dbReference type="ChEBI" id="CHEBI:57936"/>
        <dbReference type="ChEBI" id="CHEBI:456216"/>
        <dbReference type="EC" id="2.7.2.8"/>
    </reaction>
</comment>
<gene>
    <name evidence="9 11" type="primary">argB</name>
    <name evidence="11" type="ORF">GCM10011409_09900</name>
</gene>
<sequence>MAYQIIKCGGSVLDQLPESFYQEVITLIEDYQAQPVIVHGGGPMVSSLLTDLNIETKFVNGMRITTEEVLDVVEMVLSGTINKKLVRAIVENGGEAFGLSGVDGKLLLARAIQSKQQLGYVGEVVSVNTTPLKMVLEQGKIPVISPVAIDETGQRWNINADLAAAAVAKALKAPLYMVTNVPGVLKDGSVISELTANEAEKMIAAGQIYGGMIPKVQAAIDCLREGVQKVAIINGQEEKSLIKQVSGKNAGTLFALDEAVETPANLEAGRV</sequence>
<keyword evidence="7 9" id="KW-0067">ATP-binding</keyword>
<dbReference type="PANTHER" id="PTHR23342">
    <property type="entry name" value="N-ACETYLGLUTAMATE SYNTHASE"/>
    <property type="match status" value="1"/>
</dbReference>
<dbReference type="EMBL" id="BMJD01000004">
    <property type="protein sequence ID" value="GGB34434.1"/>
    <property type="molecule type" value="Genomic_DNA"/>
</dbReference>
<evidence type="ECO:0000256" key="2">
    <source>
        <dbReference type="ARBA" id="ARBA00022571"/>
    </source>
</evidence>
<dbReference type="InterPro" id="IPR004662">
    <property type="entry name" value="AcgluKinase_fam"/>
</dbReference>
<evidence type="ECO:0000256" key="4">
    <source>
        <dbReference type="ARBA" id="ARBA00022679"/>
    </source>
</evidence>
<comment type="caution">
    <text evidence="11">The sequence shown here is derived from an EMBL/GenBank/DDBJ whole genome shotgun (WGS) entry which is preliminary data.</text>
</comment>
<dbReference type="InterPro" id="IPR001048">
    <property type="entry name" value="Asp/Glu/Uridylate_kinase"/>
</dbReference>
<feature type="site" description="Transition state stabilizer" evidence="9">
    <location>
        <position position="7"/>
    </location>
</feature>
<evidence type="ECO:0000256" key="5">
    <source>
        <dbReference type="ARBA" id="ARBA00022741"/>
    </source>
</evidence>
<keyword evidence="9" id="KW-0963">Cytoplasm</keyword>
<dbReference type="GO" id="GO:0005524">
    <property type="term" value="F:ATP binding"/>
    <property type="evidence" value="ECO:0007669"/>
    <property type="project" value="UniProtKB-UniRule"/>
</dbReference>
<dbReference type="GO" id="GO:0003991">
    <property type="term" value="F:acetylglutamate kinase activity"/>
    <property type="evidence" value="ECO:0007669"/>
    <property type="project" value="UniProtKB-UniRule"/>
</dbReference>
<reference evidence="11" key="1">
    <citation type="journal article" date="2014" name="Int. J. Syst. Evol. Microbiol.">
        <title>Complete genome sequence of Corynebacterium casei LMG S-19264T (=DSM 44701T), isolated from a smear-ripened cheese.</title>
        <authorList>
            <consortium name="US DOE Joint Genome Institute (JGI-PGF)"/>
            <person name="Walter F."/>
            <person name="Albersmeier A."/>
            <person name="Kalinowski J."/>
            <person name="Ruckert C."/>
        </authorList>
    </citation>
    <scope>NUCLEOTIDE SEQUENCE</scope>
    <source>
        <strain evidence="11">CGMCC 1.15454</strain>
    </source>
</reference>
<keyword evidence="12" id="KW-1185">Reference proteome</keyword>
<feature type="binding site" evidence="9">
    <location>
        <position position="63"/>
    </location>
    <ligand>
        <name>substrate</name>
    </ligand>
</feature>
<dbReference type="InterPro" id="IPR036393">
    <property type="entry name" value="AceGlu_kinase-like_sf"/>
</dbReference>
<keyword evidence="2 9" id="KW-0055">Arginine biosynthesis</keyword>
<evidence type="ECO:0000256" key="9">
    <source>
        <dbReference type="HAMAP-Rule" id="MF_00082"/>
    </source>
</evidence>
<evidence type="ECO:0000313" key="11">
    <source>
        <dbReference type="EMBL" id="GGB34434.1"/>
    </source>
</evidence>
<dbReference type="CDD" id="cd04238">
    <property type="entry name" value="AAK_NAGK-like"/>
    <property type="match status" value="1"/>
</dbReference>
<dbReference type="PIRSF" id="PIRSF000728">
    <property type="entry name" value="NAGK"/>
    <property type="match status" value="1"/>
</dbReference>
<dbReference type="GO" id="GO:0005737">
    <property type="term" value="C:cytoplasm"/>
    <property type="evidence" value="ECO:0007669"/>
    <property type="project" value="UniProtKB-SubCell"/>
</dbReference>
<feature type="domain" description="Aspartate/glutamate/uridylate kinase" evidence="10">
    <location>
        <begin position="4"/>
        <end position="234"/>
    </location>
</feature>
<dbReference type="PANTHER" id="PTHR23342:SF0">
    <property type="entry name" value="N-ACETYLGLUTAMATE SYNTHASE, MITOCHONDRIAL"/>
    <property type="match status" value="1"/>
</dbReference>
<comment type="similarity">
    <text evidence="9">Belongs to the acetylglutamate kinase family. ArgB subfamily.</text>
</comment>
<evidence type="ECO:0000313" key="12">
    <source>
        <dbReference type="Proteomes" id="UP000621492"/>
    </source>
</evidence>
<dbReference type="EC" id="2.7.2.8" evidence="9"/>
<comment type="function">
    <text evidence="9">Catalyzes the ATP-dependent phosphorylation of N-acetyl-L-glutamate.</text>
</comment>
<dbReference type="HAMAP" id="MF_00082">
    <property type="entry name" value="ArgB"/>
    <property type="match status" value="1"/>
</dbReference>
<reference evidence="11" key="2">
    <citation type="submission" date="2020-09" db="EMBL/GenBank/DDBJ databases">
        <authorList>
            <person name="Sun Q."/>
            <person name="Zhou Y."/>
        </authorList>
    </citation>
    <scope>NUCLEOTIDE SEQUENCE</scope>
    <source>
        <strain evidence="11">CGMCC 1.15454</strain>
    </source>
</reference>
<evidence type="ECO:0000256" key="6">
    <source>
        <dbReference type="ARBA" id="ARBA00022777"/>
    </source>
</evidence>
<evidence type="ECO:0000256" key="3">
    <source>
        <dbReference type="ARBA" id="ARBA00022605"/>
    </source>
</evidence>
<evidence type="ECO:0000256" key="1">
    <source>
        <dbReference type="ARBA" id="ARBA00004828"/>
    </source>
</evidence>
<evidence type="ECO:0000256" key="8">
    <source>
        <dbReference type="ARBA" id="ARBA00048141"/>
    </source>
</evidence>
<evidence type="ECO:0000256" key="7">
    <source>
        <dbReference type="ARBA" id="ARBA00022840"/>
    </source>
</evidence>
<comment type="pathway">
    <text evidence="1 9">Amino-acid biosynthesis; L-arginine biosynthesis; N(2)-acetyl-L-ornithine from L-glutamate: step 2/4.</text>
</comment>
<protein>
    <recommendedName>
        <fullName evidence="9">Acetylglutamate kinase</fullName>
        <ecNumber evidence="9">2.7.2.8</ecNumber>
    </recommendedName>
    <alternativeName>
        <fullName evidence="9">N-acetyl-L-glutamate 5-phosphotransferase</fullName>
    </alternativeName>
    <alternativeName>
        <fullName evidence="9">NAG kinase</fullName>
        <shortName evidence="9">NAGK</shortName>
    </alternativeName>
</protein>
<proteinExistence type="inferred from homology"/>
<dbReference type="AlphaFoldDB" id="A0A9W5X4C7"/>
<dbReference type="GO" id="GO:0042450">
    <property type="term" value="P:L-arginine biosynthetic process via ornithine"/>
    <property type="evidence" value="ECO:0007669"/>
    <property type="project" value="UniProtKB-UniRule"/>
</dbReference>
<accession>A0A9W5X4C7</accession>
<dbReference type="InterPro" id="IPR037528">
    <property type="entry name" value="ArgB"/>
</dbReference>
<keyword evidence="6 9" id="KW-0418">Kinase</keyword>
<dbReference type="Proteomes" id="UP000621492">
    <property type="component" value="Unassembled WGS sequence"/>
</dbReference>
<dbReference type="RefSeq" id="WP_088050569.1">
    <property type="nucleotide sequence ID" value="NZ_BMJD01000004.1"/>
</dbReference>
<keyword evidence="3 9" id="KW-0028">Amino-acid biosynthesis</keyword>
<organism evidence="11 12">
    <name type="scientific">Lentibacillus populi</name>
    <dbReference type="NCBI Taxonomy" id="1827502"/>
    <lineage>
        <taxon>Bacteria</taxon>
        <taxon>Bacillati</taxon>
        <taxon>Bacillota</taxon>
        <taxon>Bacilli</taxon>
        <taxon>Bacillales</taxon>
        <taxon>Bacillaceae</taxon>
        <taxon>Lentibacillus</taxon>
    </lineage>
</organism>
<feature type="site" description="Transition state stabilizer" evidence="9">
    <location>
        <position position="215"/>
    </location>
</feature>